<dbReference type="EMBL" id="AXUN02000183">
    <property type="protein sequence ID" value="ETA80333.1"/>
    <property type="molecule type" value="Genomic_DNA"/>
</dbReference>
<dbReference type="STRING" id="994573.T472_0212295"/>
<dbReference type="Proteomes" id="UP000017747">
    <property type="component" value="Unassembled WGS sequence"/>
</dbReference>
<evidence type="ECO:0000313" key="3">
    <source>
        <dbReference type="Proteomes" id="UP000017747"/>
    </source>
</evidence>
<dbReference type="InterPro" id="IPR005583">
    <property type="entry name" value="YaaA"/>
</dbReference>
<dbReference type="eggNOG" id="COG3022">
    <property type="taxonomic scope" value="Bacteria"/>
</dbReference>
<reference evidence="2 3" key="1">
    <citation type="journal article" date="2014" name="Genome Announc.">
        <title>Genome Sequence of Youngiibacter fragilis, the Type Strain of the Genus Youngiibacter.</title>
        <authorList>
            <person name="Wawrik C.B."/>
            <person name="Callaghan A.V."/>
            <person name="Stamps B.W."/>
            <person name="Wawrik B."/>
        </authorList>
    </citation>
    <scope>NUCLEOTIDE SEQUENCE [LARGE SCALE GENOMIC DNA]</scope>
    <source>
        <strain evidence="2 3">232.1</strain>
    </source>
</reference>
<gene>
    <name evidence="2" type="ORF">T472_0212295</name>
</gene>
<dbReference type="PATRIC" id="fig|994573.3.peg.2289"/>
<accession>V7I380</accession>
<dbReference type="GO" id="GO:0005829">
    <property type="term" value="C:cytosol"/>
    <property type="evidence" value="ECO:0007669"/>
    <property type="project" value="TreeGrafter"/>
</dbReference>
<evidence type="ECO:0000313" key="2">
    <source>
        <dbReference type="EMBL" id="ETA80333.1"/>
    </source>
</evidence>
<dbReference type="RefSeq" id="WP_023387558.1">
    <property type="nucleotide sequence ID" value="NZ_AXUN02000183.1"/>
</dbReference>
<comment type="similarity">
    <text evidence="1">Belongs to the UPF0246 family.</text>
</comment>
<proteinExistence type="inferred from homology"/>
<protein>
    <recommendedName>
        <fullName evidence="1">UPF0246 protein T472_0212295</fullName>
    </recommendedName>
</protein>
<name>V7I380_9CLOT</name>
<evidence type="ECO:0000256" key="1">
    <source>
        <dbReference type="HAMAP-Rule" id="MF_00652"/>
    </source>
</evidence>
<comment type="caution">
    <text evidence="2">The sequence shown here is derived from an EMBL/GenBank/DDBJ whole genome shotgun (WGS) entry which is preliminary data.</text>
</comment>
<dbReference type="HAMAP" id="MF_00652">
    <property type="entry name" value="UPF0246"/>
    <property type="match status" value="1"/>
</dbReference>
<dbReference type="OrthoDB" id="9777133at2"/>
<dbReference type="AlphaFoldDB" id="V7I380"/>
<dbReference type="PANTHER" id="PTHR30283">
    <property type="entry name" value="PEROXIDE STRESS RESPONSE PROTEIN YAAA"/>
    <property type="match status" value="1"/>
</dbReference>
<dbReference type="GO" id="GO:0033194">
    <property type="term" value="P:response to hydroperoxide"/>
    <property type="evidence" value="ECO:0007669"/>
    <property type="project" value="TreeGrafter"/>
</dbReference>
<dbReference type="PANTHER" id="PTHR30283:SF4">
    <property type="entry name" value="PEROXIDE STRESS RESISTANCE PROTEIN YAAA"/>
    <property type="match status" value="1"/>
</dbReference>
<sequence>MLAIISPSKTMHEVKVHVRTSTPRFQEDAEILAAIMKKYDPTGLMDLMRISDELAEINFARYQGFSKAPSFPAAYLYRGDVFRGLAIDDMDQAAIKQLNRHVRILSGLYGYLKPLDRIKPYRLEMGAKVITDCGPDLYSYWGDKLARNLEQESDDGILLNIASREYSKAVLKKDFRLKVVNVEFREKKGDSSRIIPLFSKVARGMMARFISVEGINNIEGIKGFSYDGYSFDRVLSTRETMVFKR</sequence>
<dbReference type="Pfam" id="PF03883">
    <property type="entry name" value="H2O2_YaaD"/>
    <property type="match status" value="1"/>
</dbReference>
<keyword evidence="3" id="KW-1185">Reference proteome</keyword>
<organism evidence="2 3">
    <name type="scientific">Youngiibacter fragilis 232.1</name>
    <dbReference type="NCBI Taxonomy" id="994573"/>
    <lineage>
        <taxon>Bacteria</taxon>
        <taxon>Bacillati</taxon>
        <taxon>Bacillota</taxon>
        <taxon>Clostridia</taxon>
        <taxon>Eubacteriales</taxon>
        <taxon>Clostridiaceae</taxon>
        <taxon>Youngiibacter</taxon>
    </lineage>
</organism>